<dbReference type="RefSeq" id="XP_073930428.1">
    <property type="nucleotide sequence ID" value="XM_074074327.1"/>
</dbReference>
<evidence type="ECO:0000313" key="1">
    <source>
        <dbReference type="Proteomes" id="UP001732720"/>
    </source>
</evidence>
<protein>
    <submittedName>
        <fullName evidence="2">ADP-ribose glycohydrolase MACROD2 isoform X19</fullName>
    </submittedName>
</protein>
<keyword evidence="1" id="KW-1185">Reference proteome</keyword>
<evidence type="ECO:0000313" key="2">
    <source>
        <dbReference type="RefSeq" id="XP_073930428.1"/>
    </source>
</evidence>
<gene>
    <name evidence="2" type="primary">Macrod2</name>
</gene>
<sequence length="187" mass="21752">MYPSNKKKKVWREEKERLLKMTLEERRKEYIRDYVPLNTILSWKEEMKGKNQNDEEGAQDMSQVKKSLSEKVSLYRGDITLLEVDAIVNAEPNREDRSLVIFAETASSGSSWVDGKEMPNVQVMALFTAFCCAVCLPGVEGEAQLIIFQVNKASWQKIPDPASKRERERERERERVRESVLWVKVPK</sequence>
<organism evidence="1 2">
    <name type="scientific">Castor canadensis</name>
    <name type="common">American beaver</name>
    <dbReference type="NCBI Taxonomy" id="51338"/>
    <lineage>
        <taxon>Eukaryota</taxon>
        <taxon>Metazoa</taxon>
        <taxon>Chordata</taxon>
        <taxon>Craniata</taxon>
        <taxon>Vertebrata</taxon>
        <taxon>Euteleostomi</taxon>
        <taxon>Mammalia</taxon>
        <taxon>Eutheria</taxon>
        <taxon>Euarchontoglires</taxon>
        <taxon>Glires</taxon>
        <taxon>Rodentia</taxon>
        <taxon>Castorimorpha</taxon>
        <taxon>Castoridae</taxon>
        <taxon>Castor</taxon>
    </lineage>
</organism>
<reference evidence="2" key="1">
    <citation type="submission" date="2025-08" db="UniProtKB">
        <authorList>
            <consortium name="RefSeq"/>
        </authorList>
    </citation>
    <scope>IDENTIFICATION</scope>
</reference>
<dbReference type="Proteomes" id="UP001732720">
    <property type="component" value="Chromosome 5"/>
</dbReference>
<proteinExistence type="predicted"/>
<name>A0AC58MLZ5_CASCN</name>
<accession>A0AC58MLZ5</accession>